<feature type="signal peptide" evidence="3">
    <location>
        <begin position="1"/>
        <end position="27"/>
    </location>
</feature>
<evidence type="ECO:0000256" key="3">
    <source>
        <dbReference type="SAM" id="SignalP"/>
    </source>
</evidence>
<evidence type="ECO:0000259" key="4">
    <source>
        <dbReference type="Pfam" id="PF13976"/>
    </source>
</evidence>
<feature type="domain" description="GAG-pre-integrase" evidence="4">
    <location>
        <begin position="658"/>
        <end position="731"/>
    </location>
</feature>
<dbReference type="Pfam" id="PF13976">
    <property type="entry name" value="gag_pre-integrs"/>
    <property type="match status" value="1"/>
</dbReference>
<feature type="coiled-coil region" evidence="1">
    <location>
        <begin position="366"/>
        <end position="393"/>
    </location>
</feature>
<feature type="chain" id="PRO_5026954897" evidence="3">
    <location>
        <begin position="28"/>
        <end position="1378"/>
    </location>
</feature>
<dbReference type="PANTHER" id="PTHR11439:SF495">
    <property type="entry name" value="REVERSE TRANSCRIPTASE, RNA-DEPENDENT DNA POLYMERASE-RELATED"/>
    <property type="match status" value="1"/>
</dbReference>
<evidence type="ECO:0000256" key="1">
    <source>
        <dbReference type="SAM" id="Coils"/>
    </source>
</evidence>
<gene>
    <name evidence="5" type="ORF">Tci_019246</name>
</gene>
<dbReference type="PANTHER" id="PTHR11439">
    <property type="entry name" value="GAG-POL-RELATED RETROTRANSPOSON"/>
    <property type="match status" value="1"/>
</dbReference>
<proteinExistence type="predicted"/>
<reference evidence="5" key="1">
    <citation type="journal article" date="2019" name="Sci. Rep.">
        <title>Draft genome of Tanacetum cinerariifolium, the natural source of mosquito coil.</title>
        <authorList>
            <person name="Yamashiro T."/>
            <person name="Shiraishi A."/>
            <person name="Satake H."/>
            <person name="Nakayama K."/>
        </authorList>
    </citation>
    <scope>NUCLEOTIDE SEQUENCE</scope>
</reference>
<name>A0A6L2KCS9_TANCI</name>
<protein>
    <submittedName>
        <fullName evidence="5">Uncharacterized mitochondrial protein AtMg00810-like</fullName>
    </submittedName>
</protein>
<accession>A0A6L2KCS9</accession>
<keyword evidence="3" id="KW-0732">Signal</keyword>
<evidence type="ECO:0000313" key="5">
    <source>
        <dbReference type="EMBL" id="GEU47268.1"/>
    </source>
</evidence>
<organism evidence="5">
    <name type="scientific">Tanacetum cinerariifolium</name>
    <name type="common">Dalmatian daisy</name>
    <name type="synonym">Chrysanthemum cinerariifolium</name>
    <dbReference type="NCBI Taxonomy" id="118510"/>
    <lineage>
        <taxon>Eukaryota</taxon>
        <taxon>Viridiplantae</taxon>
        <taxon>Streptophyta</taxon>
        <taxon>Embryophyta</taxon>
        <taxon>Tracheophyta</taxon>
        <taxon>Spermatophyta</taxon>
        <taxon>Magnoliopsida</taxon>
        <taxon>eudicotyledons</taxon>
        <taxon>Gunneridae</taxon>
        <taxon>Pentapetalae</taxon>
        <taxon>asterids</taxon>
        <taxon>campanulids</taxon>
        <taxon>Asterales</taxon>
        <taxon>Asteraceae</taxon>
        <taxon>Asteroideae</taxon>
        <taxon>Anthemideae</taxon>
        <taxon>Anthemidinae</taxon>
        <taxon>Tanacetum</taxon>
    </lineage>
</organism>
<sequence length="1378" mass="154996">MHKGITTAGSSITAAGLTLVLLNKVDAVVEEVILKGDSSPPTLIVDGAVQIVAPTTAEQRLAKKNELKAGGTLLMPIEDSWRNYLLGRHQLEILKKSAIRVENSHLIWRNKADLEEQSLDELFNNLKIYETKVKGSSLSRQNTQNIAFVSSNNTDSINESLNAAPSISADSSKAKVSTLPNVDSLSDAVIYSFFASHSNSTQLDNEDLKQIDPDDLEEIDLKWHMVMLTMRARRFLKRTGRNLGNADHQGTTGTKKLLEELSQQSDEEPPNYVLMAYASSGSSSSSGSDNEVAPCSKACSKAYATLQTHYDNLIVEFRKSQLYVLSYKTGLELVEARLVMYQKNEIVFEQDIKLLKLNVMLRDNVLAKLRKKFKKAKKEINDLKLTLDKFQTSSKNLSNLLESQVSDKFRLGFNNQVFNSQVFDYEEFHNHEFDNRVPKNPKNDRYKTGEGYHDVPPAYTGAFLPLKPDLVFTNDPNAIRMTHPNSIRNVVPTIVLTRSRLMSLNAARPVLAAVTQSTMKSIWPVKHVFVKLYSSVRRSINQITTTKNSNLNKKVTTVKANKVNDVQGHKEIDRGYVAFRENPKGGKIYGKGKIKTGKLDCDDVYFVKELKFILLSVSQICDKKNSVLFIDTECVVLSSDYKLPDENHILLRVPRENNMYNVDLKNVVPSGDLTCLFANFTLDESNLWHMRLGHINFKTMNKLVKGNLVRGLPSNIFENNHTYVACQKGNQHKASLIRPKWLFDIDTLTMSMNYQPVVSRNQPTDNAGIKENLDACKVRKETVSAQQYVLLPLWSTGLQDPQNIADDVADDAFDVKENKNDVHVSANRSDKSDNKKHDENAKRDDKGMSLVDSPTGVRDLRAEFEEFSFNSANRVNAVSAPVNAVGPNPPNSTNSFNTASPFVNVVSLNFRIARKSSFVDPSKYPDYPDMPELKDILYSDDEEDVGAEADLSNLETNIHVSPIPTARVYKDHPVNQIISDLNSAPQIRNVKSASTPIETGKPLLKDPNGEDVDVHIYRSMIRSLMYLTSSRPDIMFAVCACVRFQVTLKVSHLHAVKRIFSYLKGKPHLGLWYPRDSPFNLVAYYDSDYAGASLDRKSTIRGCQFLGCRLISWQCKSAKRTAWNEFSYFIAFAVIYLATGGCIKIGEKIEAIDAGKSITLVDVETNEEVVAMDVESQGRLNQEGVSAADPTYDDKEKNIDDKEENIDKQEKADMERALELQNQYDDKEENIDWSDVAEQVQERHLDSIRKYQNLKKKPIIRVGGIIETYQVFEDMLKGFDREDLVALWNLVKEKKNYPLSNAVMILMLSGKLQVEEDNEMARDLVMKIFTEANKPKNRNLKKMDKGIITVGSSITAACSTLVLLDKVDAAVEVLKSLL</sequence>
<feature type="region of interest" description="Disordered" evidence="2">
    <location>
        <begin position="817"/>
        <end position="853"/>
    </location>
</feature>
<comment type="caution">
    <text evidence="5">The sequence shown here is derived from an EMBL/GenBank/DDBJ whole genome shotgun (WGS) entry which is preliminary data.</text>
</comment>
<evidence type="ECO:0000256" key="2">
    <source>
        <dbReference type="SAM" id="MobiDB-lite"/>
    </source>
</evidence>
<feature type="compositionally biased region" description="Basic and acidic residues" evidence="2">
    <location>
        <begin position="817"/>
        <end position="847"/>
    </location>
</feature>
<dbReference type="InterPro" id="IPR025724">
    <property type="entry name" value="GAG-pre-integrase_dom"/>
</dbReference>
<dbReference type="EMBL" id="BKCJ010002246">
    <property type="protein sequence ID" value="GEU47268.1"/>
    <property type="molecule type" value="Genomic_DNA"/>
</dbReference>
<keyword evidence="1" id="KW-0175">Coiled coil</keyword>